<dbReference type="Proteomes" id="UP000703269">
    <property type="component" value="Unassembled WGS sequence"/>
</dbReference>
<dbReference type="InterPro" id="IPR032675">
    <property type="entry name" value="LRR_dom_sf"/>
</dbReference>
<evidence type="ECO:0000313" key="2">
    <source>
        <dbReference type="Proteomes" id="UP000703269"/>
    </source>
</evidence>
<accession>A0A9P3GF77</accession>
<dbReference type="SUPFAM" id="SSF52047">
    <property type="entry name" value="RNI-like"/>
    <property type="match status" value="1"/>
</dbReference>
<dbReference type="EMBL" id="BPQB01000034">
    <property type="protein sequence ID" value="GJE93740.1"/>
    <property type="molecule type" value="Genomic_DNA"/>
</dbReference>
<dbReference type="AlphaFoldDB" id="A0A9P3GF77"/>
<reference evidence="1 2" key="1">
    <citation type="submission" date="2021-08" db="EMBL/GenBank/DDBJ databases">
        <title>Draft Genome Sequence of Phanerochaete sordida strain YK-624.</title>
        <authorList>
            <person name="Mori T."/>
            <person name="Dohra H."/>
            <person name="Suzuki T."/>
            <person name="Kawagishi H."/>
            <person name="Hirai H."/>
        </authorList>
    </citation>
    <scope>NUCLEOTIDE SEQUENCE [LARGE SCALE GENOMIC DNA]</scope>
    <source>
        <strain evidence="1 2">YK-624</strain>
    </source>
</reference>
<proteinExistence type="predicted"/>
<evidence type="ECO:0008006" key="3">
    <source>
        <dbReference type="Google" id="ProtNLM"/>
    </source>
</evidence>
<dbReference type="OrthoDB" id="2734547at2759"/>
<organism evidence="1 2">
    <name type="scientific">Phanerochaete sordida</name>
    <dbReference type="NCBI Taxonomy" id="48140"/>
    <lineage>
        <taxon>Eukaryota</taxon>
        <taxon>Fungi</taxon>
        <taxon>Dikarya</taxon>
        <taxon>Basidiomycota</taxon>
        <taxon>Agaricomycotina</taxon>
        <taxon>Agaricomycetes</taxon>
        <taxon>Polyporales</taxon>
        <taxon>Phanerochaetaceae</taxon>
        <taxon>Phanerochaete</taxon>
    </lineage>
</organism>
<evidence type="ECO:0000313" key="1">
    <source>
        <dbReference type="EMBL" id="GJE93740.1"/>
    </source>
</evidence>
<dbReference type="Gene3D" id="3.80.10.10">
    <property type="entry name" value="Ribonuclease Inhibitor"/>
    <property type="match status" value="1"/>
</dbReference>
<name>A0A9P3GF77_9APHY</name>
<sequence length="465" mass="52609">MSDNPDVVESAGLATIPQELIDAIVDLLRDDKGALRACSLVHRKLLSATSSHLFGRLSWPPCGLHWKHRGVANYCRCSHILDNTETLACLRSLLMSSARIRHNVRELRIAMTPKGTPACIELSTSPQEVVDIIDLLPRMHSLTLRNAKFIPEASLALCPNTNRILRNLRLEWFNPNVQFHQIVSFLSYFRRISTLSIENAQLISSVTHAPFTPPVLPIMVVDNLELCFPLTTGSRQYWPDRVCTYFDGSQIKSLTVQDDERMHLNNAPAAGLHRLLQRCTTLRTLTCRRGVFSALLSYPARCPTLRELRFEDVGTRTSTIPVPWMRLADVMDSRLGSTVQSLVFRWRILPRIEEHQSIPSPEAFWAAFEMVLDGSDWTPLANVIERIGTLRSLTIHAELEVVKRTGMVDKDGKVIAWPVRLSWAGDEERYFAKLENVAKSRLPPAAHDQLHLRVSFISLDPYVAD</sequence>
<comment type="caution">
    <text evidence="1">The sequence shown here is derived from an EMBL/GenBank/DDBJ whole genome shotgun (WGS) entry which is preliminary data.</text>
</comment>
<protein>
    <recommendedName>
        <fullName evidence="3">F-box domain-containing protein</fullName>
    </recommendedName>
</protein>
<gene>
    <name evidence="1" type="ORF">PsYK624_099010</name>
</gene>
<keyword evidence="2" id="KW-1185">Reference proteome</keyword>